<reference evidence="3" key="1">
    <citation type="submission" date="2023-06" db="EMBL/GenBank/DDBJ databases">
        <title>lsaBGC provides a comprehensive framework for evolutionary analysis of biosynthetic gene clusters within focal taxa.</title>
        <authorList>
            <person name="Salamzade R."/>
            <person name="Sandstrom S."/>
            <person name="Kalan L.R."/>
        </authorList>
    </citation>
    <scope>NUCLEOTIDE SEQUENCE</scope>
    <source>
        <strain evidence="3">P3-SID899</strain>
    </source>
</reference>
<comment type="caution">
    <text evidence="3">The sequence shown here is derived from an EMBL/GenBank/DDBJ whole genome shotgun (WGS) entry which is preliminary data.</text>
</comment>
<keyword evidence="2" id="KW-0472">Membrane</keyword>
<dbReference type="AlphaFoldDB" id="A0AAP3EUW3"/>
<name>A0AAP3EUW3_MICLU</name>
<sequence>MAQSRRPDPVAPSESAGADATTVPPRRGRGLPVAVLVVAAALVLEGGALLWLAVDAVVHAADGVLPAGARVMLIVIYALLALWILATAVALLRGRAWSRGAAVAIQLFGVLLSSWLFSVDAAALGGPLLAVSGVALLTLFTTPVTRHLAPAPETSTDA</sequence>
<keyword evidence="2" id="KW-1133">Transmembrane helix</keyword>
<evidence type="ECO:0000256" key="2">
    <source>
        <dbReference type="SAM" id="Phobius"/>
    </source>
</evidence>
<evidence type="ECO:0000313" key="4">
    <source>
        <dbReference type="Proteomes" id="UP001205867"/>
    </source>
</evidence>
<accession>A0AAP3EUW3</accession>
<keyword evidence="2" id="KW-0812">Transmembrane</keyword>
<evidence type="ECO:0000256" key="1">
    <source>
        <dbReference type="SAM" id="MobiDB-lite"/>
    </source>
</evidence>
<feature type="transmembrane region" description="Helical" evidence="2">
    <location>
        <begin position="33"/>
        <end position="54"/>
    </location>
</feature>
<protein>
    <submittedName>
        <fullName evidence="3">Uncharacterized protein</fullName>
    </submittedName>
</protein>
<feature type="transmembrane region" description="Helical" evidence="2">
    <location>
        <begin position="74"/>
        <end position="92"/>
    </location>
</feature>
<proteinExistence type="predicted"/>
<dbReference type="EMBL" id="JALXKZ020000024">
    <property type="protein sequence ID" value="MCV7629500.1"/>
    <property type="molecule type" value="Genomic_DNA"/>
</dbReference>
<feature type="transmembrane region" description="Helical" evidence="2">
    <location>
        <begin position="99"/>
        <end position="117"/>
    </location>
</feature>
<evidence type="ECO:0000313" key="3">
    <source>
        <dbReference type="EMBL" id="MCV7629500.1"/>
    </source>
</evidence>
<organism evidence="3 4">
    <name type="scientific">Micrococcus luteus</name>
    <name type="common">Micrococcus lysodeikticus</name>
    <dbReference type="NCBI Taxonomy" id="1270"/>
    <lineage>
        <taxon>Bacteria</taxon>
        <taxon>Bacillati</taxon>
        <taxon>Actinomycetota</taxon>
        <taxon>Actinomycetes</taxon>
        <taxon>Micrococcales</taxon>
        <taxon>Micrococcaceae</taxon>
        <taxon>Micrococcus</taxon>
    </lineage>
</organism>
<feature type="transmembrane region" description="Helical" evidence="2">
    <location>
        <begin position="123"/>
        <end position="140"/>
    </location>
</feature>
<gene>
    <name evidence="3" type="ORF">M3A82_009175</name>
</gene>
<dbReference type="Proteomes" id="UP001205867">
    <property type="component" value="Unassembled WGS sequence"/>
</dbReference>
<feature type="region of interest" description="Disordered" evidence="1">
    <location>
        <begin position="1"/>
        <end position="24"/>
    </location>
</feature>